<evidence type="ECO:0000313" key="2">
    <source>
        <dbReference type="Proteomes" id="UP001057402"/>
    </source>
</evidence>
<proteinExistence type="predicted"/>
<dbReference type="Proteomes" id="UP001057402">
    <property type="component" value="Chromosome 12"/>
</dbReference>
<reference evidence="2" key="1">
    <citation type="journal article" date="2023" name="Front. Plant Sci.">
        <title>Chromosomal-level genome assembly of Melastoma candidum provides insights into trichome evolution.</title>
        <authorList>
            <person name="Zhong Y."/>
            <person name="Wu W."/>
            <person name="Sun C."/>
            <person name="Zou P."/>
            <person name="Liu Y."/>
            <person name="Dai S."/>
            <person name="Zhou R."/>
        </authorList>
    </citation>
    <scope>NUCLEOTIDE SEQUENCE [LARGE SCALE GENOMIC DNA]</scope>
</reference>
<accession>A0ACB9L5D0</accession>
<organism evidence="1 2">
    <name type="scientific">Melastoma candidum</name>
    <dbReference type="NCBI Taxonomy" id="119954"/>
    <lineage>
        <taxon>Eukaryota</taxon>
        <taxon>Viridiplantae</taxon>
        <taxon>Streptophyta</taxon>
        <taxon>Embryophyta</taxon>
        <taxon>Tracheophyta</taxon>
        <taxon>Spermatophyta</taxon>
        <taxon>Magnoliopsida</taxon>
        <taxon>eudicotyledons</taxon>
        <taxon>Gunneridae</taxon>
        <taxon>Pentapetalae</taxon>
        <taxon>rosids</taxon>
        <taxon>malvids</taxon>
        <taxon>Myrtales</taxon>
        <taxon>Melastomataceae</taxon>
        <taxon>Melastomatoideae</taxon>
        <taxon>Melastomateae</taxon>
        <taxon>Melastoma</taxon>
    </lineage>
</organism>
<protein>
    <submittedName>
        <fullName evidence="1">Uncharacterized protein</fullName>
    </submittedName>
</protein>
<evidence type="ECO:0000313" key="1">
    <source>
        <dbReference type="EMBL" id="KAI4304461.1"/>
    </source>
</evidence>
<comment type="caution">
    <text evidence="1">The sequence shown here is derived from an EMBL/GenBank/DDBJ whole genome shotgun (WGS) entry which is preliminary data.</text>
</comment>
<name>A0ACB9L5D0_9MYRT</name>
<keyword evidence="2" id="KW-1185">Reference proteome</keyword>
<gene>
    <name evidence="1" type="ORF">MLD38_039966</name>
</gene>
<dbReference type="EMBL" id="CM042891">
    <property type="protein sequence ID" value="KAI4304461.1"/>
    <property type="molecule type" value="Genomic_DNA"/>
</dbReference>
<sequence length="73" mass="8106">MARSAPTTAGQALWGHWLASSCLTNHLDELDNAKTKGEYRARLREGCLIKSAAHKEMRIEHVSTSVQPLMNES</sequence>